<dbReference type="BioCyc" id="IAGG583356:GHAH-1677-MONOMER"/>
<dbReference type="AlphaFoldDB" id="E0SRV6"/>
<proteinExistence type="predicted"/>
<organism evidence="2 3">
    <name type="scientific">Ignisphaera aggregans (strain DSM 17230 / JCM 13409 / AQ1.S1)</name>
    <dbReference type="NCBI Taxonomy" id="583356"/>
    <lineage>
        <taxon>Archaea</taxon>
        <taxon>Thermoproteota</taxon>
        <taxon>Thermoprotei</taxon>
        <taxon>Desulfurococcales</taxon>
        <taxon>Desulfurococcaceae</taxon>
        <taxon>Ignisphaera</taxon>
    </lineage>
</organism>
<keyword evidence="1" id="KW-0472">Membrane</keyword>
<dbReference type="KEGG" id="iag:Igag_1690"/>
<sequence length="209" mass="23414">MYSKKAQADILSIIILTGVAIVIGIGLVSYYSSISSQNIDRLNLMSVLQQEYYSQIIRFVASDDRYAWFIAMRLDGSRKPFYIAIDNSQFFLDCSVISSYVYEINNDNTACSTEGECIVASTMGIYPVNRVNVLYSNDVIDLRTFLRSQGTDIEGSINICRVEPSSFSDVTWIRIDLGNSGGRLRIYLFTFVNNAPYAIRISEYSLGGG</sequence>
<evidence type="ECO:0000256" key="1">
    <source>
        <dbReference type="SAM" id="Phobius"/>
    </source>
</evidence>
<evidence type="ECO:0000313" key="3">
    <source>
        <dbReference type="Proteomes" id="UP000001304"/>
    </source>
</evidence>
<dbReference type="STRING" id="583356.Igag_1690"/>
<dbReference type="Proteomes" id="UP000001304">
    <property type="component" value="Chromosome"/>
</dbReference>
<accession>E0SRV6</accession>
<dbReference type="HOGENOM" id="CLU_1313115_0_0_2"/>
<protein>
    <submittedName>
        <fullName evidence="2">Uncharacterized protein</fullName>
    </submittedName>
</protein>
<evidence type="ECO:0000313" key="2">
    <source>
        <dbReference type="EMBL" id="ADM28487.1"/>
    </source>
</evidence>
<name>E0SRV6_IGNAA</name>
<feature type="transmembrane region" description="Helical" evidence="1">
    <location>
        <begin position="12"/>
        <end position="31"/>
    </location>
</feature>
<dbReference type="EMBL" id="CP002098">
    <property type="protein sequence ID" value="ADM28487.1"/>
    <property type="molecule type" value="Genomic_DNA"/>
</dbReference>
<keyword evidence="1" id="KW-1133">Transmembrane helix</keyword>
<gene>
    <name evidence="2" type="ordered locus">Igag_1690</name>
</gene>
<keyword evidence="1" id="KW-0812">Transmembrane</keyword>
<reference evidence="2 3" key="1">
    <citation type="journal article" date="2010" name="Stand. Genomic Sci.">
        <title>Complete genome sequence of Ignisphaera aggregans type strain (AQ1.S1).</title>
        <authorList>
            <person name="Goker M."/>
            <person name="Held B."/>
            <person name="Lapidus A."/>
            <person name="Nolan M."/>
            <person name="Spring S."/>
            <person name="Yasawong M."/>
            <person name="Lucas S."/>
            <person name="Glavina Del Rio T."/>
            <person name="Tice H."/>
            <person name="Cheng J.F."/>
            <person name="Goodwin L."/>
            <person name="Tapia R."/>
            <person name="Pitluck S."/>
            <person name="Liolios K."/>
            <person name="Ivanova N."/>
            <person name="Mavromatis K."/>
            <person name="Mikhailova N."/>
            <person name="Pati A."/>
            <person name="Chen A."/>
            <person name="Palaniappan K."/>
            <person name="Brambilla E."/>
            <person name="Land M."/>
            <person name="Hauser L."/>
            <person name="Chang Y.J."/>
            <person name="Jeffries C.D."/>
            <person name="Brettin T."/>
            <person name="Detter J.C."/>
            <person name="Han C."/>
            <person name="Rohde M."/>
            <person name="Sikorski J."/>
            <person name="Woyke T."/>
            <person name="Bristow J."/>
            <person name="Eisen J.A."/>
            <person name="Markowitz V."/>
            <person name="Hugenholtz P."/>
            <person name="Kyrpides N.C."/>
            <person name="Klenk H.P."/>
        </authorList>
    </citation>
    <scope>NUCLEOTIDE SEQUENCE [LARGE SCALE GENOMIC DNA]</scope>
    <source>
        <strain evidence="3">DSM 17230 / JCM 13409 / AQ1.S1</strain>
    </source>
</reference>
<keyword evidence="3" id="KW-1185">Reference proteome</keyword>